<dbReference type="PROSITE" id="PS52016">
    <property type="entry name" value="TONB_DEPENDENT_REC_3"/>
    <property type="match status" value="1"/>
</dbReference>
<dbReference type="Proteomes" id="UP000680038">
    <property type="component" value="Unassembled WGS sequence"/>
</dbReference>
<dbReference type="InterPro" id="IPR039426">
    <property type="entry name" value="TonB-dep_rcpt-like"/>
</dbReference>
<feature type="signal peptide" evidence="10">
    <location>
        <begin position="1"/>
        <end position="36"/>
    </location>
</feature>
<protein>
    <submittedName>
        <fullName evidence="13">TonB-dependent receptor P26</fullName>
    </submittedName>
</protein>
<feature type="domain" description="TonB-dependent receptor plug" evidence="12">
    <location>
        <begin position="143"/>
        <end position="264"/>
    </location>
</feature>
<dbReference type="InterPro" id="IPR023997">
    <property type="entry name" value="TonB-dep_OMP_SusC/RagA_CS"/>
</dbReference>
<dbReference type="Gene3D" id="2.60.40.1120">
    <property type="entry name" value="Carboxypeptidase-like, regulatory domain"/>
    <property type="match status" value="1"/>
</dbReference>
<keyword evidence="13" id="KW-0675">Receptor</keyword>
<keyword evidence="2 8" id="KW-0813">Transport</keyword>
<dbReference type="InterPro" id="IPR037066">
    <property type="entry name" value="Plug_dom_sf"/>
</dbReference>
<dbReference type="Pfam" id="PF07715">
    <property type="entry name" value="Plug"/>
    <property type="match status" value="1"/>
</dbReference>
<comment type="caution">
    <text evidence="13">The sequence shown here is derived from an EMBL/GenBank/DDBJ whole genome shotgun (WGS) entry which is preliminary data.</text>
</comment>
<evidence type="ECO:0000256" key="9">
    <source>
        <dbReference type="RuleBase" id="RU003357"/>
    </source>
</evidence>
<dbReference type="AlphaFoldDB" id="A0A916NKW3"/>
<dbReference type="NCBIfam" id="TIGR04056">
    <property type="entry name" value="OMP_RagA_SusC"/>
    <property type="match status" value="1"/>
</dbReference>
<evidence type="ECO:0000256" key="3">
    <source>
        <dbReference type="ARBA" id="ARBA00022452"/>
    </source>
</evidence>
<name>A0A916NKW3_9BACT</name>
<keyword evidence="10" id="KW-0732">Signal</keyword>
<comment type="subcellular location">
    <subcellularLocation>
        <location evidence="1 8">Cell outer membrane</location>
        <topology evidence="1 8">Multi-pass membrane protein</topology>
    </subcellularLocation>
</comment>
<sequence length="1112" mass="121721">MSETVLPRKTLRKFSRIIFCHSILTCAAVSLPAVHAMPVVVASKIDKTITGKISDENGVGLPGVSVIMKGSTTGTISDSEGKYTISLPNNGAILIYSYVGYLSKEINVTTASNIDVVMEPDVRNLNEVVVTALGIKKESKRLGYAVQELKGGDLDKARETNFVSGLAGKAAGVQVMSSPSGVGGSARVTIRGDKSLDINKNQPLFVIDGVPITNELTGSSGRSYQEIDYGNGASQINPDDVESMTILKGANAAALYGSRAANGVIVITTKSGKNSKGLGVSVNAGLTFENPLVLPEFQKVYGQGNNGVFSFVDGNGGGIADGVDESWGPKMDGTLIAQHNSPTSKGFRGGDISLVDDGSLGTATDMNARGTITPTPFRPGNNLKEFYETGITNNTNVSVTGSNEKGDFRLSYTLLDQKGIIPNTDLKRNTFAINAGYNLSPKLTVRVAGNYINSVSDNRPSLTYGTESIIYLLHCWMGQHVDLNSLKQYWMPGMEDRQQFNFNYNYHDNPYFNLYENTNSQSANRIFGNISVRYTFNDWLSLQVRGGTDFNNDLRKRKRAFSTQRFPFGSYREERVRNGESNFDFLFSVNKDISEKFSFGANFGGNRQSSKMNNFEVTAPQLLIPGIYSFNNTKVALVSSIYDGNKVINSLYGSVQLGYNNYLFLDVTARNDWSTALTLPAAVDTLGKTVNSYFYPSASLSAVVSDMVRMPEWVSFGKVRTSVAQVGNDTDPYRFTAGYGRSDPWGEYPVYSSSASLVNYNLKPEISTSFEIGTEWRFLKNRAGLDFTFYNINTRNQILPSVPVSITSGYSNRIVNAGEIRNYGYELMLHGTPVIVGDFKWDINVNWSANRSKVVKFDGDVENYQMVERHGVSIQARVGERMGDMYAIDLKKVEDKNSPYYGQQIFNESGRFVGTDNLVKVGNYNANWMAGIRNTFTYKNFALSGLLDIRHGGQVFSETFVVGLEAGQVIETLEGRANGYDISQPGNGVIGKGVIQNSDGSYRVNDVKLTAREYHQSRTGNRDYAGGGIFDASYAKLREMRLSYTVPGKFLNKAKIKGLNVSIVGRNLAVWSKVPHIDPETSSLSGGTIVPGIESVGMPTTRSWGFNVGFNF</sequence>
<evidence type="ECO:0000259" key="12">
    <source>
        <dbReference type="Pfam" id="PF07715"/>
    </source>
</evidence>
<dbReference type="GO" id="GO:0009279">
    <property type="term" value="C:cell outer membrane"/>
    <property type="evidence" value="ECO:0007669"/>
    <property type="project" value="UniProtKB-SubCell"/>
</dbReference>
<keyword evidence="3 8" id="KW-1134">Transmembrane beta strand</keyword>
<evidence type="ECO:0000256" key="8">
    <source>
        <dbReference type="PROSITE-ProRule" id="PRU01360"/>
    </source>
</evidence>
<proteinExistence type="inferred from homology"/>
<gene>
    <name evidence="13" type="ORF">DYBT9275_01864</name>
</gene>
<evidence type="ECO:0000313" key="13">
    <source>
        <dbReference type="EMBL" id="CAG4997848.1"/>
    </source>
</evidence>
<dbReference type="RefSeq" id="WP_215238557.1">
    <property type="nucleotide sequence ID" value="NZ_CAJRAF010000002.1"/>
</dbReference>
<dbReference type="SUPFAM" id="SSF49464">
    <property type="entry name" value="Carboxypeptidase regulatory domain-like"/>
    <property type="match status" value="1"/>
</dbReference>
<dbReference type="InterPro" id="IPR008969">
    <property type="entry name" value="CarboxyPept-like_regulatory"/>
</dbReference>
<dbReference type="InterPro" id="IPR000531">
    <property type="entry name" value="Beta-barrel_TonB"/>
</dbReference>
<dbReference type="SUPFAM" id="SSF56935">
    <property type="entry name" value="Porins"/>
    <property type="match status" value="1"/>
</dbReference>
<dbReference type="Pfam" id="PF13715">
    <property type="entry name" value="CarbopepD_reg_2"/>
    <property type="match status" value="1"/>
</dbReference>
<dbReference type="Gene3D" id="2.40.170.20">
    <property type="entry name" value="TonB-dependent receptor, beta-barrel domain"/>
    <property type="match status" value="1"/>
</dbReference>
<evidence type="ECO:0000256" key="7">
    <source>
        <dbReference type="ARBA" id="ARBA00023237"/>
    </source>
</evidence>
<dbReference type="InterPro" id="IPR012910">
    <property type="entry name" value="Plug_dom"/>
</dbReference>
<dbReference type="NCBIfam" id="TIGR04057">
    <property type="entry name" value="SusC_RagA_signa"/>
    <property type="match status" value="1"/>
</dbReference>
<comment type="similarity">
    <text evidence="8 9">Belongs to the TonB-dependent receptor family.</text>
</comment>
<dbReference type="Gene3D" id="2.170.130.10">
    <property type="entry name" value="TonB-dependent receptor, plug domain"/>
    <property type="match status" value="1"/>
</dbReference>
<evidence type="ECO:0000256" key="5">
    <source>
        <dbReference type="ARBA" id="ARBA00023077"/>
    </source>
</evidence>
<dbReference type="InterPro" id="IPR023996">
    <property type="entry name" value="TonB-dep_OMP_SusC/RagA"/>
</dbReference>
<evidence type="ECO:0000256" key="6">
    <source>
        <dbReference type="ARBA" id="ARBA00023136"/>
    </source>
</evidence>
<feature type="domain" description="TonB-dependent receptor-like beta-barrel" evidence="11">
    <location>
        <begin position="496"/>
        <end position="850"/>
    </location>
</feature>
<evidence type="ECO:0000259" key="11">
    <source>
        <dbReference type="Pfam" id="PF00593"/>
    </source>
</evidence>
<evidence type="ECO:0000256" key="2">
    <source>
        <dbReference type="ARBA" id="ARBA00022448"/>
    </source>
</evidence>
<feature type="chain" id="PRO_5037608738" evidence="10">
    <location>
        <begin position="37"/>
        <end position="1112"/>
    </location>
</feature>
<organism evidence="13 14">
    <name type="scientific">Dyadobacter helix</name>
    <dbReference type="NCBI Taxonomy" id="2822344"/>
    <lineage>
        <taxon>Bacteria</taxon>
        <taxon>Pseudomonadati</taxon>
        <taxon>Bacteroidota</taxon>
        <taxon>Cytophagia</taxon>
        <taxon>Cytophagales</taxon>
        <taxon>Spirosomataceae</taxon>
        <taxon>Dyadobacter</taxon>
    </lineage>
</organism>
<keyword evidence="4 8" id="KW-0812">Transmembrane</keyword>
<keyword evidence="6 8" id="KW-0472">Membrane</keyword>
<dbReference type="InterPro" id="IPR036942">
    <property type="entry name" value="Beta-barrel_TonB_sf"/>
</dbReference>
<evidence type="ECO:0000256" key="4">
    <source>
        <dbReference type="ARBA" id="ARBA00022692"/>
    </source>
</evidence>
<dbReference type="EMBL" id="CAJRAF010000002">
    <property type="protein sequence ID" value="CAG4997848.1"/>
    <property type="molecule type" value="Genomic_DNA"/>
</dbReference>
<evidence type="ECO:0000313" key="14">
    <source>
        <dbReference type="Proteomes" id="UP000680038"/>
    </source>
</evidence>
<keyword evidence="7 8" id="KW-0998">Cell outer membrane</keyword>
<keyword evidence="5 9" id="KW-0798">TonB box</keyword>
<evidence type="ECO:0000256" key="1">
    <source>
        <dbReference type="ARBA" id="ARBA00004571"/>
    </source>
</evidence>
<accession>A0A916NKW3</accession>
<keyword evidence="14" id="KW-1185">Reference proteome</keyword>
<evidence type="ECO:0000256" key="10">
    <source>
        <dbReference type="SAM" id="SignalP"/>
    </source>
</evidence>
<dbReference type="Pfam" id="PF00593">
    <property type="entry name" value="TonB_dep_Rec_b-barrel"/>
    <property type="match status" value="1"/>
</dbReference>
<reference evidence="13" key="1">
    <citation type="submission" date="2021-04" db="EMBL/GenBank/DDBJ databases">
        <authorList>
            <person name="Rodrigo-Torres L."/>
            <person name="Arahal R. D."/>
            <person name="Lucena T."/>
        </authorList>
    </citation>
    <scope>NUCLEOTIDE SEQUENCE</scope>
    <source>
        <strain evidence="13">CECT 9275</strain>
    </source>
</reference>